<dbReference type="InterPro" id="IPR029061">
    <property type="entry name" value="THDP-binding"/>
</dbReference>
<name>B6K2U3_SCHJY</name>
<keyword evidence="5 9" id="KW-0460">Magnesium</keyword>
<gene>
    <name evidence="15" type="primary">pdc202</name>
    <name evidence="14" type="ORF">SJAG_03743</name>
</gene>
<keyword evidence="4" id="KW-0210">Decarboxylase</keyword>
<dbReference type="GO" id="GO:0005829">
    <property type="term" value="C:cytosol"/>
    <property type="evidence" value="ECO:0000318"/>
    <property type="project" value="GO_Central"/>
</dbReference>
<dbReference type="PANTHER" id="PTHR43452">
    <property type="entry name" value="PYRUVATE DECARBOXYLASE"/>
    <property type="match status" value="1"/>
</dbReference>
<evidence type="ECO:0000256" key="4">
    <source>
        <dbReference type="ARBA" id="ARBA00022793"/>
    </source>
</evidence>
<feature type="binding site" evidence="8">
    <location>
        <position position="485"/>
    </location>
    <ligand>
        <name>pyruvate</name>
        <dbReference type="ChEBI" id="CHEBI:15361"/>
        <label>1</label>
        <note>substrate; ligand shared between two neighboring subunits</note>
    </ligand>
</feature>
<dbReference type="VEuPathDB" id="FungiDB:SJAG_03743"/>
<evidence type="ECO:0000256" key="8">
    <source>
        <dbReference type="PIRSR" id="PIRSR036565-1"/>
    </source>
</evidence>
<dbReference type="SUPFAM" id="SSF52518">
    <property type="entry name" value="Thiamin diphosphate-binding fold (THDP-binding)"/>
    <property type="match status" value="2"/>
</dbReference>
<evidence type="ECO:0000256" key="10">
    <source>
        <dbReference type="RuleBase" id="RU362132"/>
    </source>
</evidence>
<dbReference type="InterPro" id="IPR012001">
    <property type="entry name" value="Thiamin_PyroP_enz_TPP-bd_dom"/>
</dbReference>
<dbReference type="GO" id="GO:0006113">
    <property type="term" value="P:fermentation"/>
    <property type="evidence" value="ECO:0007669"/>
    <property type="project" value="UniProtKB-ARBA"/>
</dbReference>
<dbReference type="HOGENOM" id="CLU_013748_0_2_1"/>
<dbReference type="InterPro" id="IPR047214">
    <property type="entry name" value="TPP_PDC_IPDC"/>
</dbReference>
<dbReference type="PIRSF" id="PIRSF036565">
    <property type="entry name" value="Pyruvt_ip_decrb"/>
    <property type="match status" value="1"/>
</dbReference>
<dbReference type="STRING" id="402676.B6K2U3"/>
<dbReference type="InterPro" id="IPR047213">
    <property type="entry name" value="TPP_PYR_PDC_IPDC-like"/>
</dbReference>
<feature type="domain" description="Thiamine pyrophosphate enzyme central" evidence="11">
    <location>
        <begin position="207"/>
        <end position="326"/>
    </location>
</feature>
<feature type="binding site" evidence="8">
    <location>
        <position position="31"/>
    </location>
    <ligand>
        <name>pyruvate</name>
        <dbReference type="ChEBI" id="CHEBI:15361"/>
        <label>1</label>
        <note>substrate; ligand shared between two neighboring subunits</note>
    </ligand>
</feature>
<keyword evidence="6 10" id="KW-0786">Thiamine pyrophosphate</keyword>
<evidence type="ECO:0000313" key="14">
    <source>
        <dbReference type="EMBL" id="EEB08583.1"/>
    </source>
</evidence>
<accession>B6K2U3</accession>
<dbReference type="CDD" id="cd07038">
    <property type="entry name" value="TPP_PYR_PDC_IPDC_like"/>
    <property type="match status" value="1"/>
</dbReference>
<keyword evidence="7" id="KW-0456">Lyase</keyword>
<dbReference type="GO" id="GO:0004737">
    <property type="term" value="F:pyruvate decarboxylase activity"/>
    <property type="evidence" value="ECO:0000318"/>
    <property type="project" value="GO_Central"/>
</dbReference>
<feature type="binding site" evidence="8">
    <location>
        <position position="162"/>
    </location>
    <ligand>
        <name>pyruvate</name>
        <dbReference type="ChEBI" id="CHEBI:15361"/>
        <label>2</label>
        <note>allosteric activator</note>
    </ligand>
</feature>
<keyword evidence="3 9" id="KW-0479">Metal-binding</keyword>
<dbReference type="GO" id="GO:0000287">
    <property type="term" value="F:magnesium ion binding"/>
    <property type="evidence" value="ECO:0007669"/>
    <property type="project" value="InterPro"/>
</dbReference>
<feature type="binding site" evidence="9">
    <location>
        <position position="479"/>
    </location>
    <ligand>
        <name>Mg(2+)</name>
        <dbReference type="ChEBI" id="CHEBI:18420"/>
    </ligand>
</feature>
<evidence type="ECO:0000256" key="3">
    <source>
        <dbReference type="ARBA" id="ARBA00022723"/>
    </source>
</evidence>
<dbReference type="EMBL" id="KE651167">
    <property type="protein sequence ID" value="EEB08583.1"/>
    <property type="molecule type" value="Genomic_DNA"/>
</dbReference>
<evidence type="ECO:0000256" key="6">
    <source>
        <dbReference type="ARBA" id="ARBA00023052"/>
    </source>
</evidence>
<dbReference type="OrthoDB" id="3970464at2759"/>
<feature type="domain" description="Thiamine pyrophosphate enzyme TPP-binding" evidence="12">
    <location>
        <begin position="409"/>
        <end position="533"/>
    </location>
</feature>
<evidence type="ECO:0000256" key="2">
    <source>
        <dbReference type="ARBA" id="ARBA00007812"/>
    </source>
</evidence>
<comment type="similarity">
    <text evidence="2 10">Belongs to the TPP enzyme family.</text>
</comment>
<evidence type="ECO:0000259" key="13">
    <source>
        <dbReference type="Pfam" id="PF02776"/>
    </source>
</evidence>
<proteinExistence type="inferred from homology"/>
<feature type="binding site" evidence="8">
    <location>
        <position position="120"/>
    </location>
    <ligand>
        <name>pyruvate</name>
        <dbReference type="ChEBI" id="CHEBI:15361"/>
        <label>1</label>
        <note>substrate; ligand shared between two neighboring subunits</note>
    </ligand>
</feature>
<evidence type="ECO:0000256" key="7">
    <source>
        <dbReference type="ARBA" id="ARBA00023239"/>
    </source>
</evidence>
<dbReference type="GO" id="GO:0030976">
    <property type="term" value="F:thiamine pyrophosphate binding"/>
    <property type="evidence" value="ECO:0007669"/>
    <property type="project" value="InterPro"/>
</dbReference>
<dbReference type="GeneID" id="7052257"/>
<dbReference type="GO" id="GO:0005634">
    <property type="term" value="C:nucleus"/>
    <property type="evidence" value="ECO:0000318"/>
    <property type="project" value="GO_Central"/>
</dbReference>
<organism evidence="14 16">
    <name type="scientific">Schizosaccharomyces japonicus (strain yFS275 / FY16936)</name>
    <name type="common">Fission yeast</name>
    <dbReference type="NCBI Taxonomy" id="402676"/>
    <lineage>
        <taxon>Eukaryota</taxon>
        <taxon>Fungi</taxon>
        <taxon>Dikarya</taxon>
        <taxon>Ascomycota</taxon>
        <taxon>Taphrinomycotina</taxon>
        <taxon>Schizosaccharomycetes</taxon>
        <taxon>Schizosaccharomycetales</taxon>
        <taxon>Schizosaccharomycetaceae</taxon>
        <taxon>Schizosaccharomyces</taxon>
    </lineage>
</organism>
<evidence type="ECO:0000313" key="16">
    <source>
        <dbReference type="Proteomes" id="UP000001744"/>
    </source>
</evidence>
<dbReference type="Pfam" id="PF02775">
    <property type="entry name" value="TPP_enzyme_C"/>
    <property type="match status" value="1"/>
</dbReference>
<evidence type="ECO:0000256" key="1">
    <source>
        <dbReference type="ARBA" id="ARBA00001964"/>
    </source>
</evidence>
<dbReference type="SUPFAM" id="SSF52467">
    <property type="entry name" value="DHS-like NAD/FAD-binding domain"/>
    <property type="match status" value="1"/>
</dbReference>
<dbReference type="Gene3D" id="3.40.50.1220">
    <property type="entry name" value="TPP-binding domain"/>
    <property type="match status" value="1"/>
</dbReference>
<dbReference type="FunFam" id="3.40.50.970:FF:000024">
    <property type="entry name" value="Pyruvate decarboxylase isozyme"/>
    <property type="match status" value="1"/>
</dbReference>
<evidence type="ECO:0000259" key="12">
    <source>
        <dbReference type="Pfam" id="PF02775"/>
    </source>
</evidence>
<evidence type="ECO:0000259" key="11">
    <source>
        <dbReference type="Pfam" id="PF00205"/>
    </source>
</evidence>
<evidence type="ECO:0000256" key="9">
    <source>
        <dbReference type="PIRSR" id="PIRSR036565-2"/>
    </source>
</evidence>
<reference evidence="14 16" key="1">
    <citation type="journal article" date="2011" name="Science">
        <title>Comparative functional genomics of the fission yeasts.</title>
        <authorList>
            <person name="Rhind N."/>
            <person name="Chen Z."/>
            <person name="Yassour M."/>
            <person name="Thompson D.A."/>
            <person name="Haas B.J."/>
            <person name="Habib N."/>
            <person name="Wapinski I."/>
            <person name="Roy S."/>
            <person name="Lin M.F."/>
            <person name="Heiman D.I."/>
            <person name="Young S.K."/>
            <person name="Furuya K."/>
            <person name="Guo Y."/>
            <person name="Pidoux A."/>
            <person name="Chen H.M."/>
            <person name="Robbertse B."/>
            <person name="Goldberg J.M."/>
            <person name="Aoki K."/>
            <person name="Bayne E.H."/>
            <person name="Berlin A.M."/>
            <person name="Desjardins C.A."/>
            <person name="Dobbs E."/>
            <person name="Dukaj L."/>
            <person name="Fan L."/>
            <person name="FitzGerald M.G."/>
            <person name="French C."/>
            <person name="Gujja S."/>
            <person name="Hansen K."/>
            <person name="Keifenheim D."/>
            <person name="Levin J.Z."/>
            <person name="Mosher R.A."/>
            <person name="Mueller C.A."/>
            <person name="Pfiffner J."/>
            <person name="Priest M."/>
            <person name="Russ C."/>
            <person name="Smialowska A."/>
            <person name="Swoboda P."/>
            <person name="Sykes S.M."/>
            <person name="Vaughn M."/>
            <person name="Vengrova S."/>
            <person name="Yoder R."/>
            <person name="Zeng Q."/>
            <person name="Allshire R."/>
            <person name="Baulcombe D."/>
            <person name="Birren B.W."/>
            <person name="Brown W."/>
            <person name="Ekwall K."/>
            <person name="Kellis M."/>
            <person name="Leatherwood J."/>
            <person name="Levin H."/>
            <person name="Margalit H."/>
            <person name="Martienssen R."/>
            <person name="Nieduszynski C.A."/>
            <person name="Spatafora J.W."/>
            <person name="Friedman N."/>
            <person name="Dalgaard J.Z."/>
            <person name="Baumann P."/>
            <person name="Niki H."/>
            <person name="Regev A."/>
            <person name="Nusbaum C."/>
        </authorList>
    </citation>
    <scope>NUCLEOTIDE SEQUENCE [LARGE SCALE GENOMIC DNA]</scope>
    <source>
        <strain evidence="16">yFS275 / FY16936</strain>
    </source>
</reference>
<dbReference type="Gene3D" id="3.40.50.970">
    <property type="match status" value="2"/>
</dbReference>
<dbReference type="InterPro" id="IPR012110">
    <property type="entry name" value="PDC/IPDC-like"/>
</dbReference>
<comment type="cofactor">
    <cofactor evidence="9">
        <name>Mg(2+)</name>
        <dbReference type="ChEBI" id="CHEBI:18420"/>
    </cofactor>
    <text evidence="9">Binds 1 Mg(2+) per subunit.</text>
</comment>
<comment type="cofactor">
    <cofactor evidence="1">
        <name>thiamine diphosphate</name>
        <dbReference type="ChEBI" id="CHEBI:58937"/>
    </cofactor>
</comment>
<dbReference type="RefSeq" id="XP_002174876.1">
    <property type="nucleotide sequence ID" value="XM_002174840.2"/>
</dbReference>
<sequence>MSGKGEILVGEYLFQRLLELGVKSILGVPGDFNLALLDLIEKIGDDSFRWVGNTNELNGAYAADGYARVKGISAIVTTFGVGELSAINGLAGAYAEHVPVVHIVGMPSTKSQASGALLHHTLGNGDFTVFMEMSEKVSAYTVMLTDGETAADKIDKALSISYRKARPVYIGIPSDVGYFKTSSAGLKKPLQLEEPANDPKIEEEVVHTIVQMINASKKPVILADACVTRHRVIKELHELINLTHFPTYVTPMGKSSVDEVSEWFDGVYVGSISDPAVKDRIESSDLILSVGGLKSDFNTGSFSYHISQKNTIEFHSDHTKIRYALYPGISMKYLLRRVISSLDAKAMRAKAAKAIGFHVKPVHAEGFPKDSITHQWFWPKFSEFLIPRDVVVTETGTANFGVLDVRFPHNVTAISQVLWGSIGYSVGAAFGAALGVYDSAEPDRRTILVVGDGSLQLTLTEISTFIRQGLKPIIFILNNNGYTIERLIHGLHAVYNEINTKWGYQELLKFFGADQSRTYKVQTPSDVEKLFKDKQFASADVIQLVEVVMPTFDAPRILVEQAKLTAKINKQ</sequence>
<keyword evidence="14" id="KW-0670">Pyruvate</keyword>
<dbReference type="PANTHER" id="PTHR43452:SF30">
    <property type="entry name" value="PYRUVATE DECARBOXYLASE ISOZYME 1-RELATED"/>
    <property type="match status" value="1"/>
</dbReference>
<dbReference type="InterPro" id="IPR011766">
    <property type="entry name" value="TPP_enzyme_TPP-bd"/>
</dbReference>
<protein>
    <submittedName>
        <fullName evidence="14">Pyruvate decarboxylase</fullName>
    </submittedName>
</protein>
<dbReference type="AlphaFoldDB" id="B6K2U3"/>
<feature type="domain" description="Thiamine pyrophosphate enzyme N-terminal TPP-binding" evidence="13">
    <location>
        <begin position="9"/>
        <end position="116"/>
    </location>
</feature>
<feature type="binding site" evidence="9">
    <location>
        <position position="481"/>
    </location>
    <ligand>
        <name>Mg(2+)</name>
        <dbReference type="ChEBI" id="CHEBI:18420"/>
    </ligand>
</feature>
<dbReference type="eggNOG" id="KOG1184">
    <property type="taxonomic scope" value="Eukaryota"/>
</dbReference>
<dbReference type="Pfam" id="PF00205">
    <property type="entry name" value="TPP_enzyme_M"/>
    <property type="match status" value="1"/>
</dbReference>
<dbReference type="InterPro" id="IPR029035">
    <property type="entry name" value="DHS-like_NAD/FAD-binding_dom"/>
</dbReference>
<feature type="binding site" evidence="9">
    <location>
        <position position="452"/>
    </location>
    <ligand>
        <name>Mg(2+)</name>
        <dbReference type="ChEBI" id="CHEBI:18420"/>
    </ligand>
</feature>
<dbReference type="GO" id="GO:0000949">
    <property type="term" value="P:aromatic amino acid family catabolic process to alcohol via Ehrlich pathway"/>
    <property type="evidence" value="ECO:0000318"/>
    <property type="project" value="GO_Central"/>
</dbReference>
<dbReference type="JaponicusDB" id="SJAG_03743">
    <property type="gene designation" value="pdc202"/>
</dbReference>
<keyword evidence="16" id="KW-1185">Reference proteome</keyword>
<dbReference type="FunFam" id="3.40.50.970:FF:000019">
    <property type="entry name" value="Pyruvate decarboxylase isozyme"/>
    <property type="match status" value="1"/>
</dbReference>
<dbReference type="Proteomes" id="UP000001744">
    <property type="component" value="Unassembled WGS sequence"/>
</dbReference>
<dbReference type="Pfam" id="PF02776">
    <property type="entry name" value="TPP_enzyme_N"/>
    <property type="match status" value="1"/>
</dbReference>
<dbReference type="InterPro" id="IPR012000">
    <property type="entry name" value="Thiamin_PyroP_enz_cen_dom"/>
</dbReference>
<evidence type="ECO:0000313" key="15">
    <source>
        <dbReference type="JaponicusDB" id="SJAG_03743"/>
    </source>
</evidence>
<evidence type="ECO:0000256" key="5">
    <source>
        <dbReference type="ARBA" id="ARBA00022842"/>
    </source>
</evidence>
<dbReference type="CDD" id="cd02005">
    <property type="entry name" value="TPP_PDC_IPDC"/>
    <property type="match status" value="1"/>
</dbReference>
<dbReference type="OMA" id="IHGPEQR"/>